<feature type="binding site" evidence="14">
    <location>
        <position position="46"/>
    </location>
    <ligand>
        <name>Cu cation</name>
        <dbReference type="ChEBI" id="CHEBI:23378"/>
    </ligand>
</feature>
<comment type="caution">
    <text evidence="15">The sequence shown here is derived from an EMBL/GenBank/DDBJ whole genome shotgun (WGS) entry which is preliminary data.</text>
</comment>
<dbReference type="GO" id="GO:0005507">
    <property type="term" value="F:copper ion binding"/>
    <property type="evidence" value="ECO:0007669"/>
    <property type="project" value="InterPro"/>
</dbReference>
<dbReference type="Pfam" id="PF05051">
    <property type="entry name" value="COX17"/>
    <property type="match status" value="1"/>
</dbReference>
<evidence type="ECO:0000256" key="2">
    <source>
        <dbReference type="ARBA" id="ARBA00004569"/>
    </source>
</evidence>
<evidence type="ECO:0000256" key="14">
    <source>
        <dbReference type="PIRSR" id="PIRSR607745-1"/>
    </source>
</evidence>
<keyword evidence="16" id="KW-1185">Reference proteome</keyword>
<dbReference type="SUPFAM" id="SSF47072">
    <property type="entry name" value="Cysteine alpha-hairpin motif"/>
    <property type="match status" value="1"/>
</dbReference>
<comment type="similarity">
    <text evidence="3">Belongs to the COX17 family.</text>
</comment>
<protein>
    <recommendedName>
        <fullName evidence="13">Cytochrome c oxidase copper chaperone</fullName>
    </recommendedName>
</protein>
<feature type="binding site" evidence="14">
    <location>
        <position position="45"/>
    </location>
    <ligand>
        <name>Cu cation</name>
        <dbReference type="ChEBI" id="CHEBI:23378"/>
    </ligand>
</feature>
<reference evidence="15" key="1">
    <citation type="journal article" date="2023" name="G3 (Bethesda)">
        <title>Whole genome assembly and annotation of the endangered Caribbean coral Acropora cervicornis.</title>
        <authorList>
            <person name="Selwyn J.D."/>
            <person name="Vollmer S.V."/>
        </authorList>
    </citation>
    <scope>NUCLEOTIDE SEQUENCE</scope>
    <source>
        <strain evidence="15">K2</strain>
    </source>
</reference>
<comment type="subunit">
    <text evidence="12">Interacts with COA1. Interacts with the chaperone CHCHD4; this is important for correct folding and the formation of disulfide bonds that stabilize the structure.</text>
</comment>
<dbReference type="PROSITE" id="PS51808">
    <property type="entry name" value="CHCH"/>
    <property type="match status" value="1"/>
</dbReference>
<evidence type="ECO:0000313" key="15">
    <source>
        <dbReference type="EMBL" id="KAK2572791.1"/>
    </source>
</evidence>
<keyword evidence="8" id="KW-0496">Mitochondrion</keyword>
<dbReference type="AlphaFoldDB" id="A0AAD9VFR0"/>
<keyword evidence="6" id="KW-0007">Acetylation</keyword>
<dbReference type="GO" id="GO:0033617">
    <property type="term" value="P:mitochondrial respiratory chain complex IV assembly"/>
    <property type="evidence" value="ECO:0007669"/>
    <property type="project" value="TreeGrafter"/>
</dbReference>
<evidence type="ECO:0000256" key="11">
    <source>
        <dbReference type="ARBA" id="ARBA00055863"/>
    </source>
</evidence>
<evidence type="ECO:0000256" key="8">
    <source>
        <dbReference type="ARBA" id="ARBA00023128"/>
    </source>
</evidence>
<sequence length="85" mass="9556">MRDSCFRCLAVKTLSSQMSGKTINSPLVPSLEEKPKQEKKKLKPCCACPETKKVRDACIVEHGEENCGKLIEAHKECMRKMGFNV</sequence>
<keyword evidence="4" id="KW-0963">Cytoplasm</keyword>
<evidence type="ECO:0000256" key="10">
    <source>
        <dbReference type="ARBA" id="ARBA00023186"/>
    </source>
</evidence>
<evidence type="ECO:0000256" key="6">
    <source>
        <dbReference type="ARBA" id="ARBA00022990"/>
    </source>
</evidence>
<comment type="subcellular location">
    <subcellularLocation>
        <location evidence="1">Cytoplasm</location>
    </subcellularLocation>
    <subcellularLocation>
        <location evidence="2">Mitochondrion intermembrane space</location>
    </subcellularLocation>
</comment>
<keyword evidence="5 14" id="KW-0479">Metal-binding</keyword>
<dbReference type="FunFam" id="1.10.287.1130:FF:000001">
    <property type="entry name" value="cytochrome c oxidase copper chaperone"/>
    <property type="match status" value="1"/>
</dbReference>
<dbReference type="EMBL" id="JARQWQ010000003">
    <property type="protein sequence ID" value="KAK2572791.1"/>
    <property type="molecule type" value="Genomic_DNA"/>
</dbReference>
<evidence type="ECO:0000256" key="7">
    <source>
        <dbReference type="ARBA" id="ARBA00023008"/>
    </source>
</evidence>
<evidence type="ECO:0000256" key="1">
    <source>
        <dbReference type="ARBA" id="ARBA00004496"/>
    </source>
</evidence>
<keyword evidence="10" id="KW-0143">Chaperone</keyword>
<comment type="function">
    <text evidence="11">Copper metallochaperone essential for the assembly of the mitochondrial respiratory chain complex IV (CIV), also known as cytochrome c oxidase. Binds two copper ions and delivers them to the metallochaperone SCO1 which transports the copper ions to the Cu(A) site on the cytochrome c oxidase subunit II (MT-CO2/COX2).</text>
</comment>
<evidence type="ECO:0000256" key="13">
    <source>
        <dbReference type="ARBA" id="ARBA00071062"/>
    </source>
</evidence>
<evidence type="ECO:0000256" key="12">
    <source>
        <dbReference type="ARBA" id="ARBA00065132"/>
    </source>
</evidence>
<evidence type="ECO:0000313" key="16">
    <source>
        <dbReference type="Proteomes" id="UP001249851"/>
    </source>
</evidence>
<dbReference type="Gene3D" id="1.10.287.1130">
    <property type="entry name" value="CytochromE C oxidase copper chaperone"/>
    <property type="match status" value="1"/>
</dbReference>
<keyword evidence="7 14" id="KW-0186">Copper</keyword>
<gene>
    <name evidence="15" type="ORF">P5673_001778</name>
</gene>
<accession>A0AAD9VFR0</accession>
<evidence type="ECO:0000256" key="4">
    <source>
        <dbReference type="ARBA" id="ARBA00022490"/>
    </source>
</evidence>
<dbReference type="GO" id="GO:0016531">
    <property type="term" value="F:copper chaperone activity"/>
    <property type="evidence" value="ECO:0007669"/>
    <property type="project" value="InterPro"/>
</dbReference>
<evidence type="ECO:0000256" key="9">
    <source>
        <dbReference type="ARBA" id="ARBA00023157"/>
    </source>
</evidence>
<proteinExistence type="inferred from homology"/>
<dbReference type="PANTHER" id="PTHR16719:SF0">
    <property type="entry name" value="CYTOCHROME C OXIDASE COPPER CHAPERONE"/>
    <property type="match status" value="1"/>
</dbReference>
<dbReference type="InterPro" id="IPR007745">
    <property type="entry name" value="Cyt_c_oxidase_Cu-chaperone"/>
</dbReference>
<organism evidence="15 16">
    <name type="scientific">Acropora cervicornis</name>
    <name type="common">Staghorn coral</name>
    <dbReference type="NCBI Taxonomy" id="6130"/>
    <lineage>
        <taxon>Eukaryota</taxon>
        <taxon>Metazoa</taxon>
        <taxon>Cnidaria</taxon>
        <taxon>Anthozoa</taxon>
        <taxon>Hexacorallia</taxon>
        <taxon>Scleractinia</taxon>
        <taxon>Astrocoeniina</taxon>
        <taxon>Acroporidae</taxon>
        <taxon>Acropora</taxon>
    </lineage>
</organism>
<name>A0AAD9VFR0_ACRCE</name>
<dbReference type="Proteomes" id="UP001249851">
    <property type="component" value="Unassembled WGS sequence"/>
</dbReference>
<dbReference type="InterPro" id="IPR009069">
    <property type="entry name" value="Cys_alpha_HP_mot_SF"/>
</dbReference>
<reference evidence="15" key="2">
    <citation type="journal article" date="2023" name="Science">
        <title>Genomic signatures of disease resistance in endangered staghorn corals.</title>
        <authorList>
            <person name="Vollmer S.V."/>
            <person name="Selwyn J.D."/>
            <person name="Despard B.A."/>
            <person name="Roesel C.L."/>
        </authorList>
    </citation>
    <scope>NUCLEOTIDE SEQUENCE</scope>
    <source>
        <strain evidence="15">K2</strain>
    </source>
</reference>
<dbReference type="PANTHER" id="PTHR16719">
    <property type="entry name" value="CYTOCHROME C OXIDASE COPPER CHAPERONE"/>
    <property type="match status" value="1"/>
</dbReference>
<evidence type="ECO:0000256" key="3">
    <source>
        <dbReference type="ARBA" id="ARBA00009241"/>
    </source>
</evidence>
<evidence type="ECO:0000256" key="5">
    <source>
        <dbReference type="ARBA" id="ARBA00022723"/>
    </source>
</evidence>
<dbReference type="GO" id="GO:0005758">
    <property type="term" value="C:mitochondrial intermembrane space"/>
    <property type="evidence" value="ECO:0007669"/>
    <property type="project" value="UniProtKB-SubCell"/>
</dbReference>
<keyword evidence="9" id="KW-1015">Disulfide bond</keyword>